<dbReference type="RefSeq" id="WP_133064989.1">
    <property type="nucleotide sequence ID" value="NZ_FXZK01000002.1"/>
</dbReference>
<feature type="chain" id="PRO_5013189751" evidence="1">
    <location>
        <begin position="21"/>
        <end position="311"/>
    </location>
</feature>
<dbReference type="Gene3D" id="3.90.226.10">
    <property type="entry name" value="2-enoyl-CoA Hydratase, Chain A, domain 1"/>
    <property type="match status" value="1"/>
</dbReference>
<dbReference type="InterPro" id="IPR029045">
    <property type="entry name" value="ClpP/crotonase-like_dom_sf"/>
</dbReference>
<dbReference type="SUPFAM" id="SSF52096">
    <property type="entry name" value="ClpP/crotonase"/>
    <property type="match status" value="1"/>
</dbReference>
<accession>A0A238LCQ8</accession>
<evidence type="ECO:0000313" key="2">
    <source>
        <dbReference type="EMBL" id="SMY07372.1"/>
    </source>
</evidence>
<organism evidence="2 3">
    <name type="scientific">Flavimaricola marinus</name>
    <dbReference type="NCBI Taxonomy" id="1819565"/>
    <lineage>
        <taxon>Bacteria</taxon>
        <taxon>Pseudomonadati</taxon>
        <taxon>Pseudomonadota</taxon>
        <taxon>Alphaproteobacteria</taxon>
        <taxon>Rhodobacterales</taxon>
        <taxon>Paracoccaceae</taxon>
        <taxon>Flavimaricola</taxon>
    </lineage>
</organism>
<keyword evidence="3" id="KW-1185">Reference proteome</keyword>
<dbReference type="OrthoDB" id="7838311at2"/>
<protein>
    <submittedName>
        <fullName evidence="2">Uncharacterized protein</fullName>
    </submittedName>
</protein>
<proteinExistence type="predicted"/>
<dbReference type="Proteomes" id="UP000201613">
    <property type="component" value="Unassembled WGS sequence"/>
</dbReference>
<sequence>MIRNYILFGVLLLAAVPASAADFSVGSGTCDLVLSGQIEAGDFQAIQDSSIGWGGTLCLDSPGGSLSEGLKIARYLVSNSIGTRLEADVRCYSACAIIFMSGSSTIDVFVSPRRSMHVAADLGFHAPYLITPNDVYDQQAVELAYAVAVSQMAELMGIGTHPYAPGEGSISVRLFLEMLKRGPYELFMIDTPGRALEYEIELFGAPTPLWNKDSLCQACTNYYNGYVYRDMCNRDPVKIREENSFIDVAFHGVGAEGSLYCGLRIYHSGANAQIAWINKNPLFADELTSNEDDLVPISPELALDRIGSNDR</sequence>
<reference evidence="3" key="1">
    <citation type="submission" date="2017-05" db="EMBL/GenBank/DDBJ databases">
        <authorList>
            <person name="Rodrigo-Torres L."/>
            <person name="Arahal R. D."/>
            <person name="Lucena T."/>
        </authorList>
    </citation>
    <scope>NUCLEOTIDE SEQUENCE [LARGE SCALE GENOMIC DNA]</scope>
    <source>
        <strain evidence="3">CECT 8899</strain>
    </source>
</reference>
<dbReference type="AlphaFoldDB" id="A0A238LCQ8"/>
<name>A0A238LCQ8_9RHOB</name>
<keyword evidence="1" id="KW-0732">Signal</keyword>
<evidence type="ECO:0000313" key="3">
    <source>
        <dbReference type="Proteomes" id="UP000201613"/>
    </source>
</evidence>
<evidence type="ECO:0000256" key="1">
    <source>
        <dbReference type="SAM" id="SignalP"/>
    </source>
</evidence>
<feature type="signal peptide" evidence="1">
    <location>
        <begin position="1"/>
        <end position="20"/>
    </location>
</feature>
<gene>
    <name evidence="2" type="ORF">LOM8899_01507</name>
</gene>
<dbReference type="EMBL" id="FXZK01000002">
    <property type="protein sequence ID" value="SMY07372.1"/>
    <property type="molecule type" value="Genomic_DNA"/>
</dbReference>